<gene>
    <name evidence="2" type="ORF">NEZAVI_LOCUS5760</name>
</gene>
<dbReference type="Proteomes" id="UP001152798">
    <property type="component" value="Chromosome 3"/>
</dbReference>
<keyword evidence="3" id="KW-1185">Reference proteome</keyword>
<reference evidence="2" key="1">
    <citation type="submission" date="2022-01" db="EMBL/GenBank/DDBJ databases">
        <authorList>
            <person name="King R."/>
        </authorList>
    </citation>
    <scope>NUCLEOTIDE SEQUENCE</scope>
</reference>
<feature type="region of interest" description="Disordered" evidence="1">
    <location>
        <begin position="85"/>
        <end position="113"/>
    </location>
</feature>
<evidence type="ECO:0000256" key="1">
    <source>
        <dbReference type="SAM" id="MobiDB-lite"/>
    </source>
</evidence>
<evidence type="ECO:0000313" key="2">
    <source>
        <dbReference type="EMBL" id="CAH1395492.1"/>
    </source>
</evidence>
<dbReference type="AlphaFoldDB" id="A0A9P0H500"/>
<evidence type="ECO:0000313" key="3">
    <source>
        <dbReference type="Proteomes" id="UP001152798"/>
    </source>
</evidence>
<sequence length="193" mass="22117">MLTCTLHDKRVHNKVCRSMIFFNIRSIKQSHADGSRVAAKPPQIWLTLFSARGSVAEAPSKETKLNIPEAVGSMRLWSEEECLHRSLPPDIAPPPPRSTGSNRAPSPHLLPRRHCCPISKRVRKEQVLGSPRTKEDVPRHELVYAMKKCTISGNRRMEIDQEHKKREWTKQINSRDLLRIEAEEKVDPQHNGE</sequence>
<proteinExistence type="predicted"/>
<protein>
    <submittedName>
        <fullName evidence="2">Uncharacterized protein</fullName>
    </submittedName>
</protein>
<name>A0A9P0H500_NEZVI</name>
<organism evidence="2 3">
    <name type="scientific">Nezara viridula</name>
    <name type="common">Southern green stink bug</name>
    <name type="synonym">Cimex viridulus</name>
    <dbReference type="NCBI Taxonomy" id="85310"/>
    <lineage>
        <taxon>Eukaryota</taxon>
        <taxon>Metazoa</taxon>
        <taxon>Ecdysozoa</taxon>
        <taxon>Arthropoda</taxon>
        <taxon>Hexapoda</taxon>
        <taxon>Insecta</taxon>
        <taxon>Pterygota</taxon>
        <taxon>Neoptera</taxon>
        <taxon>Paraneoptera</taxon>
        <taxon>Hemiptera</taxon>
        <taxon>Heteroptera</taxon>
        <taxon>Panheteroptera</taxon>
        <taxon>Pentatomomorpha</taxon>
        <taxon>Pentatomoidea</taxon>
        <taxon>Pentatomidae</taxon>
        <taxon>Pentatominae</taxon>
        <taxon>Nezara</taxon>
    </lineage>
</organism>
<accession>A0A9P0H500</accession>
<dbReference type="EMBL" id="OV725079">
    <property type="protein sequence ID" value="CAH1395492.1"/>
    <property type="molecule type" value="Genomic_DNA"/>
</dbReference>